<reference evidence="2 3" key="1">
    <citation type="submission" date="2019-03" db="EMBL/GenBank/DDBJ databases">
        <title>Genomic analyses of the natural microbiome of Caenorhabditis elegans.</title>
        <authorList>
            <person name="Samuel B."/>
        </authorList>
    </citation>
    <scope>NUCLEOTIDE SEQUENCE [LARGE SCALE GENOMIC DNA]</scope>
    <source>
        <strain evidence="2 3">JUb65</strain>
    </source>
</reference>
<proteinExistence type="predicted"/>
<feature type="region of interest" description="Disordered" evidence="1">
    <location>
        <begin position="32"/>
        <end position="70"/>
    </location>
</feature>
<dbReference type="EMBL" id="SNVW01000006">
    <property type="protein sequence ID" value="TDN43884.1"/>
    <property type="molecule type" value="Genomic_DNA"/>
</dbReference>
<sequence length="70" mass="7267">MPTQALPRNVGPMTDHAAHDDGLLRRSQEAIDEAKAAAAEVAEPDEDELIAEDLPVPDDAEPADGPAPAA</sequence>
<dbReference type="AlphaFoldDB" id="A0A4R6DHS4"/>
<dbReference type="Proteomes" id="UP000295764">
    <property type="component" value="Unassembled WGS sequence"/>
</dbReference>
<accession>A0A4R6DHS4</accession>
<evidence type="ECO:0000313" key="2">
    <source>
        <dbReference type="EMBL" id="TDN43884.1"/>
    </source>
</evidence>
<protein>
    <submittedName>
        <fullName evidence="2">Uncharacterized protein</fullName>
    </submittedName>
</protein>
<name>A0A4R6DHS4_9MICO</name>
<comment type="caution">
    <text evidence="2">The sequence shown here is derived from an EMBL/GenBank/DDBJ whole genome shotgun (WGS) entry which is preliminary data.</text>
</comment>
<feature type="compositionally biased region" description="Acidic residues" evidence="1">
    <location>
        <begin position="42"/>
        <end position="62"/>
    </location>
</feature>
<evidence type="ECO:0000313" key="3">
    <source>
        <dbReference type="Proteomes" id="UP000295764"/>
    </source>
</evidence>
<evidence type="ECO:0000256" key="1">
    <source>
        <dbReference type="SAM" id="MobiDB-lite"/>
    </source>
</evidence>
<organism evidence="2 3">
    <name type="scientific">Curtobacterium flaccumfaciens</name>
    <dbReference type="NCBI Taxonomy" id="2035"/>
    <lineage>
        <taxon>Bacteria</taxon>
        <taxon>Bacillati</taxon>
        <taxon>Actinomycetota</taxon>
        <taxon>Actinomycetes</taxon>
        <taxon>Micrococcales</taxon>
        <taxon>Microbacteriaceae</taxon>
        <taxon>Curtobacterium</taxon>
    </lineage>
</organism>
<gene>
    <name evidence="2" type="ORF">EDF64_10657</name>
</gene>